<evidence type="ECO:0000313" key="1">
    <source>
        <dbReference type="EMBL" id="NME21781.1"/>
    </source>
</evidence>
<reference evidence="1 2" key="1">
    <citation type="submission" date="2020-04" db="EMBL/GenBank/DDBJ databases">
        <authorList>
            <person name="Hitch T.C.A."/>
            <person name="Wylensek D."/>
            <person name="Clavel T."/>
        </authorList>
    </citation>
    <scope>NUCLEOTIDE SEQUENCE [LARGE SCALE GENOMIC DNA]</scope>
    <source>
        <strain evidence="1 2">WCA-386-APC-4I</strain>
    </source>
</reference>
<accession>A0AAW9ZF17</accession>
<name>A0AAW9ZF17_LIMRT</name>
<dbReference type="AlphaFoldDB" id="A0AAW9ZF17"/>
<gene>
    <name evidence="1" type="ORF">HF865_03525</name>
</gene>
<dbReference type="Proteomes" id="UP000587270">
    <property type="component" value="Unassembled WGS sequence"/>
</dbReference>
<proteinExistence type="predicted"/>
<dbReference type="EMBL" id="JABAFN010000008">
    <property type="protein sequence ID" value="NME21781.1"/>
    <property type="molecule type" value="Genomic_DNA"/>
</dbReference>
<sequence length="219" mass="25664">MTETQTETMTDDQLLELAKDLISDYAELKNVKTDDLVKILSAADKKSNMPYAMLTSNYQIIKMEYRDGEWTPINANGDGVTKTVPASKLLREIAVDGISYQLNYNNYEHNGLTDDILYFAVNSFATYDVDWIYKNVKHYSDLVNKHYCDFAYAKIYQYMHFKDHDEFETGLLNDLCKIYDYQMKCDEFYIIPEDQAKRLLPCDRKIMWDLSYGENAKKD</sequence>
<protein>
    <submittedName>
        <fullName evidence="1">Uncharacterized protein</fullName>
    </submittedName>
</protein>
<comment type="caution">
    <text evidence="1">The sequence shown here is derived from an EMBL/GenBank/DDBJ whole genome shotgun (WGS) entry which is preliminary data.</text>
</comment>
<dbReference type="RefSeq" id="WP_170090637.1">
    <property type="nucleotide sequence ID" value="NZ_JABAFN010000008.1"/>
</dbReference>
<organism evidence="1 2">
    <name type="scientific">Limosilactobacillus reuteri</name>
    <name type="common">Lactobacillus reuteri</name>
    <dbReference type="NCBI Taxonomy" id="1598"/>
    <lineage>
        <taxon>Bacteria</taxon>
        <taxon>Bacillati</taxon>
        <taxon>Bacillota</taxon>
        <taxon>Bacilli</taxon>
        <taxon>Lactobacillales</taxon>
        <taxon>Lactobacillaceae</taxon>
        <taxon>Limosilactobacillus</taxon>
    </lineage>
</organism>
<evidence type="ECO:0000313" key="2">
    <source>
        <dbReference type="Proteomes" id="UP000587270"/>
    </source>
</evidence>